<comment type="caution">
    <text evidence="11">The sequence shown here is derived from an EMBL/GenBank/DDBJ whole genome shotgun (WGS) entry which is preliminary data.</text>
</comment>
<dbReference type="GO" id="GO:0006098">
    <property type="term" value="P:pentose-phosphate shunt"/>
    <property type="evidence" value="ECO:0007669"/>
    <property type="project" value="UniProtKB-KW"/>
</dbReference>
<comment type="pathway">
    <text evidence="1 10">Carbohydrate degradation; pentose phosphate pathway; D-glyceraldehyde 3-phosphate and beta-D-fructose 6-phosphate from D-ribose 5-phosphate and D-xylulose 5-phosphate (non-oxidative stage): step 2/3.</text>
</comment>
<keyword evidence="5 10" id="KW-0808">Transferase</keyword>
<evidence type="ECO:0000256" key="4">
    <source>
        <dbReference type="ARBA" id="ARBA00013151"/>
    </source>
</evidence>
<dbReference type="Gene3D" id="3.20.20.70">
    <property type="entry name" value="Aldolase class I"/>
    <property type="match status" value="1"/>
</dbReference>
<dbReference type="InterPro" id="IPR036401">
    <property type="entry name" value="Ribosomal_eS17_sf"/>
</dbReference>
<evidence type="ECO:0000313" key="12">
    <source>
        <dbReference type="Proteomes" id="UP001445335"/>
    </source>
</evidence>
<dbReference type="AlphaFoldDB" id="A0AAW1R1L4"/>
<dbReference type="SUPFAM" id="SSF116820">
    <property type="entry name" value="Rps17e-like"/>
    <property type="match status" value="1"/>
</dbReference>
<dbReference type="PANTHER" id="PTHR10683:SF18">
    <property type="entry name" value="TRANSALDOLASE"/>
    <property type="match status" value="1"/>
</dbReference>
<evidence type="ECO:0000256" key="10">
    <source>
        <dbReference type="RuleBase" id="RU000501"/>
    </source>
</evidence>
<gene>
    <name evidence="11" type="ORF">WJX81_002241</name>
</gene>
<name>A0AAW1R1L4_9CHLO</name>
<evidence type="ECO:0000313" key="11">
    <source>
        <dbReference type="EMBL" id="KAK9827641.1"/>
    </source>
</evidence>
<dbReference type="PROSITE" id="PS01054">
    <property type="entry name" value="TRANSALDOLASE_1"/>
    <property type="match status" value="1"/>
</dbReference>
<dbReference type="Proteomes" id="UP001445335">
    <property type="component" value="Unassembled WGS sequence"/>
</dbReference>
<comment type="catalytic activity">
    <reaction evidence="10">
        <text>D-sedoheptulose 7-phosphate + D-glyceraldehyde 3-phosphate = D-erythrose 4-phosphate + beta-D-fructose 6-phosphate</text>
        <dbReference type="Rhea" id="RHEA:17053"/>
        <dbReference type="ChEBI" id="CHEBI:16897"/>
        <dbReference type="ChEBI" id="CHEBI:57483"/>
        <dbReference type="ChEBI" id="CHEBI:57634"/>
        <dbReference type="ChEBI" id="CHEBI:59776"/>
        <dbReference type="EC" id="2.2.1.2"/>
    </reaction>
</comment>
<dbReference type="InterPro" id="IPR004730">
    <property type="entry name" value="Transaldolase_1"/>
</dbReference>
<dbReference type="Pfam" id="PF00833">
    <property type="entry name" value="Ribosomal_S17e"/>
    <property type="match status" value="1"/>
</dbReference>
<dbReference type="GO" id="GO:0003735">
    <property type="term" value="F:structural constituent of ribosome"/>
    <property type="evidence" value="ECO:0007669"/>
    <property type="project" value="InterPro"/>
</dbReference>
<reference evidence="11 12" key="1">
    <citation type="journal article" date="2024" name="Nat. Commun.">
        <title>Phylogenomics reveals the evolutionary origins of lichenization in chlorophyte algae.</title>
        <authorList>
            <person name="Puginier C."/>
            <person name="Libourel C."/>
            <person name="Otte J."/>
            <person name="Skaloud P."/>
            <person name="Haon M."/>
            <person name="Grisel S."/>
            <person name="Petersen M."/>
            <person name="Berrin J.G."/>
            <person name="Delaux P.M."/>
            <person name="Dal Grande F."/>
            <person name="Keller J."/>
        </authorList>
    </citation>
    <scope>NUCLEOTIDE SEQUENCE [LARGE SCALE GENOMIC DNA]</scope>
    <source>
        <strain evidence="11 12">SAG 245.80</strain>
    </source>
</reference>
<evidence type="ECO:0000256" key="8">
    <source>
        <dbReference type="ARBA" id="ARBA00023270"/>
    </source>
</evidence>
<organism evidence="11 12">
    <name type="scientific">Elliptochloris bilobata</name>
    <dbReference type="NCBI Taxonomy" id="381761"/>
    <lineage>
        <taxon>Eukaryota</taxon>
        <taxon>Viridiplantae</taxon>
        <taxon>Chlorophyta</taxon>
        <taxon>core chlorophytes</taxon>
        <taxon>Trebouxiophyceae</taxon>
        <taxon>Trebouxiophyceae incertae sedis</taxon>
        <taxon>Elliptochloris clade</taxon>
        <taxon>Elliptochloris</taxon>
    </lineage>
</organism>
<comment type="similarity">
    <text evidence="2">Belongs to the transaldolase family. Type 1 subfamily.</text>
</comment>
<dbReference type="PANTHER" id="PTHR10683">
    <property type="entry name" value="TRANSALDOLASE"/>
    <property type="match status" value="1"/>
</dbReference>
<evidence type="ECO:0000256" key="1">
    <source>
        <dbReference type="ARBA" id="ARBA00004857"/>
    </source>
</evidence>
<dbReference type="GO" id="GO:1990904">
    <property type="term" value="C:ribonucleoprotein complex"/>
    <property type="evidence" value="ECO:0007669"/>
    <property type="project" value="UniProtKB-KW"/>
</dbReference>
<comment type="similarity">
    <text evidence="3">Belongs to the eukaryotic ribosomal protein eS17 family.</text>
</comment>
<dbReference type="GO" id="GO:0005840">
    <property type="term" value="C:ribosome"/>
    <property type="evidence" value="ECO:0007669"/>
    <property type="project" value="UniProtKB-KW"/>
</dbReference>
<evidence type="ECO:0000256" key="2">
    <source>
        <dbReference type="ARBA" id="ARBA00008012"/>
    </source>
</evidence>
<keyword evidence="7 10" id="KW-0570">Pentose shunt</keyword>
<keyword evidence="6" id="KW-0689">Ribosomal protein</keyword>
<evidence type="ECO:0000256" key="9">
    <source>
        <dbReference type="ARBA" id="ARBA00023274"/>
    </source>
</evidence>
<dbReference type="CDD" id="cd00957">
    <property type="entry name" value="Transaldolase_TalAB"/>
    <property type="match status" value="1"/>
</dbReference>
<protein>
    <recommendedName>
        <fullName evidence="4 10">Transaldolase</fullName>
        <ecNumber evidence="4 10">2.2.1.2</ecNumber>
    </recommendedName>
</protein>
<evidence type="ECO:0000256" key="6">
    <source>
        <dbReference type="ARBA" id="ARBA00022980"/>
    </source>
</evidence>
<dbReference type="GO" id="GO:0005737">
    <property type="term" value="C:cytoplasm"/>
    <property type="evidence" value="ECO:0007669"/>
    <property type="project" value="InterPro"/>
</dbReference>
<dbReference type="InterPro" id="IPR018225">
    <property type="entry name" value="Transaldolase_AS"/>
</dbReference>
<dbReference type="InterPro" id="IPR018273">
    <property type="entry name" value="Ribosomal_eS17_CS"/>
</dbReference>
<evidence type="ECO:0000256" key="7">
    <source>
        <dbReference type="ARBA" id="ARBA00023126"/>
    </source>
</evidence>
<dbReference type="HAMAP" id="MF_00511">
    <property type="entry name" value="Ribosomal_eS17"/>
    <property type="match status" value="1"/>
</dbReference>
<dbReference type="InterPro" id="IPR001585">
    <property type="entry name" value="TAL/FSA"/>
</dbReference>
<dbReference type="GO" id="GO:0004801">
    <property type="term" value="F:transaldolase activity"/>
    <property type="evidence" value="ECO:0007669"/>
    <property type="project" value="UniProtKB-EC"/>
</dbReference>
<dbReference type="GO" id="GO:0006412">
    <property type="term" value="P:translation"/>
    <property type="evidence" value="ECO:0007669"/>
    <property type="project" value="InterPro"/>
</dbReference>
<dbReference type="Pfam" id="PF00923">
    <property type="entry name" value="TAL_FSA"/>
    <property type="match status" value="1"/>
</dbReference>
<dbReference type="InterPro" id="IPR013785">
    <property type="entry name" value="Aldolase_TIM"/>
</dbReference>
<evidence type="ECO:0000256" key="5">
    <source>
        <dbReference type="ARBA" id="ARBA00022679"/>
    </source>
</evidence>
<sequence>MGRVRTKTVKKASRNIIEKYYSKLTLDFDTNKRVTEEVAIIQSKRLRNKIAGFTTHLMKRIQRGPVRGISLKLQEEERERRMDYVPEESAVNTEAIEVDADTLEMLRTINAGSLPGVKEVQVQTGGGVVGATYGGAGGFGGSGGAYGGGGGLSAGCKEGVMLEDGDGYQERWQRLTPLSVETWAYRLQEASTAPAHAPAQASSAGAARRGFLLGAGDFWMLAVDRPGTAVTGGGRLAERLGALLGSDPSAEETVKRVESLLALELSYGRERPRQQAAQSGFANQLEALKSMSTVVADTGEIGAIRDFKPIDCTTNPSLVLKAVKNEEYKHYIDEAVAMERSLNLPTMDPSRPYANIADILAVNIGALMLDVVPGRVSTECDAHLSLDTQATIDKGLRIVDLYAKKGIEPSRLYIKIASTWEGIRACEALQKQGINCNMTLLFSFAQAAACADAGAALISPFVGRIMDWYKKKEGRDFAPHEDPGVASVKRIYAYYKEQRVPTIVMAASFRNVGEIRELAGCDNITISPALLGELAASTEPLPRKLWPEMGGGEGAPVDLSASQAARFAEMHGGDQMAVEKLAEGIQSFSKDQEALEQLIAALKG</sequence>
<dbReference type="FunFam" id="1.10.60.20:FF:000001">
    <property type="entry name" value="40S ribosomal protein S17"/>
    <property type="match status" value="1"/>
</dbReference>
<proteinExistence type="inferred from homology"/>
<dbReference type="Gene3D" id="1.10.60.20">
    <property type="entry name" value="Ribosomal protein S17e-like"/>
    <property type="match status" value="1"/>
</dbReference>
<comment type="function">
    <text evidence="10">Catalyzes the rate-limiting step of the non-oxidative phase in the pentose phosphate pathway. Catalyzes the reversible conversion of sedheptulose-7-phosphate and D-glyceraldehyde 3-phosphate into erythrose-4-phosphate and beta-D-fructose 6-phosphate.</text>
</comment>
<keyword evidence="12" id="KW-1185">Reference proteome</keyword>
<dbReference type="NCBIfam" id="TIGR00874">
    <property type="entry name" value="talAB"/>
    <property type="match status" value="1"/>
</dbReference>
<dbReference type="SUPFAM" id="SSF51569">
    <property type="entry name" value="Aldolase"/>
    <property type="match status" value="1"/>
</dbReference>
<dbReference type="EMBL" id="JALJOU010000056">
    <property type="protein sequence ID" value="KAK9827641.1"/>
    <property type="molecule type" value="Genomic_DNA"/>
</dbReference>
<keyword evidence="9" id="KW-0687">Ribonucleoprotein</keyword>
<dbReference type="InterPro" id="IPR001210">
    <property type="entry name" value="Ribosomal_eS17"/>
</dbReference>
<keyword evidence="8" id="KW-0704">Schiff base</keyword>
<evidence type="ECO:0000256" key="3">
    <source>
        <dbReference type="ARBA" id="ARBA00010444"/>
    </source>
</evidence>
<dbReference type="PROSITE" id="PS00958">
    <property type="entry name" value="TRANSALDOLASE_2"/>
    <property type="match status" value="1"/>
</dbReference>
<dbReference type="PROSITE" id="PS00712">
    <property type="entry name" value="RIBOSOMAL_S17E"/>
    <property type="match status" value="1"/>
</dbReference>
<dbReference type="EC" id="2.2.1.2" evidence="4 10"/>
<accession>A0AAW1R1L4</accession>
<dbReference type="GO" id="GO:0005975">
    <property type="term" value="P:carbohydrate metabolic process"/>
    <property type="evidence" value="ECO:0007669"/>
    <property type="project" value="InterPro"/>
</dbReference>